<name>A0A2A4HQU2_9GAMM</name>
<dbReference type="InterPro" id="IPR011009">
    <property type="entry name" value="Kinase-like_dom_sf"/>
</dbReference>
<dbReference type="PANTHER" id="PTHR47829">
    <property type="entry name" value="HYDROLASE, PUTATIVE (AFU_ORTHOLOGUE AFUA_1G12880)-RELATED"/>
    <property type="match status" value="1"/>
</dbReference>
<reference evidence="3" key="1">
    <citation type="submission" date="2017-09" db="EMBL/GenBank/DDBJ databases">
        <authorList>
            <person name="Cho G.-S."/>
            <person name="Oguntoyinbo F.A."/>
            <person name="Cnockaert M."/>
            <person name="Kabisch J."/>
            <person name="Neve H."/>
            <person name="Bockelmann W."/>
            <person name="Wenning M."/>
            <person name="Franz C.M."/>
            <person name="Vandamme P."/>
        </authorList>
    </citation>
    <scope>NUCLEOTIDE SEQUENCE [LARGE SCALE GENOMIC DNA]</scope>
    <source>
        <strain evidence="3">MBT G8648</strain>
    </source>
</reference>
<dbReference type="PANTHER" id="PTHR47829:SF3">
    <property type="entry name" value="AMINOGLYCOSIDE PHOSPHOTRANSFERASE DOMAIN-CONTAINING PROTEIN"/>
    <property type="match status" value="1"/>
</dbReference>
<keyword evidence="3" id="KW-1185">Reference proteome</keyword>
<dbReference type="Gene3D" id="3.30.200.20">
    <property type="entry name" value="Phosphorylase Kinase, domain 1"/>
    <property type="match status" value="1"/>
</dbReference>
<dbReference type="Gene3D" id="3.90.1200.10">
    <property type="match status" value="1"/>
</dbReference>
<evidence type="ECO:0000259" key="1">
    <source>
        <dbReference type="Pfam" id="PF01636"/>
    </source>
</evidence>
<feature type="domain" description="Aminoglycoside phosphotransferase" evidence="1">
    <location>
        <begin position="39"/>
        <end position="261"/>
    </location>
</feature>
<accession>A0A2A4HQU2</accession>
<sequence length="358" mass="39162">MSKSQPVLGPVQQSHRFDEAALQTYLRHKLPGAEQEISVQQFQGGQSNPTFLLTTPAGRYVLRKKPPGKLLPSAHQVEREYQVMTALQGSSVPVPVTRLLCEESEIIGTPFYIMDHVEGRVLDMPNLADLSVDERSGIYTSMAATLANLHSVDWRQIGLSGFGKEGDYYSRQIQRWSKQYLASCDEPAGGPEGAAAMARLMEWLPHNIPDDATTGIAHGDYRIGNLIIHPHNPEVSAVLDWELATLGHPLADLAYCCIPYHLPSGQSGIKGLQGLDLAAAGIPSEAAFIEAYCRSVGRGEIRHWNFYLAFSLFRLAAILQGVYSRSLQGNASSNNARQVGARAGLLAVTAWKLAMNQE</sequence>
<comment type="caution">
    <text evidence="2">The sequence shown here is derived from an EMBL/GenBank/DDBJ whole genome shotgun (WGS) entry which is preliminary data.</text>
</comment>
<organism evidence="2 3">
    <name type="scientific">Vreelandella nigrificans</name>
    <dbReference type="NCBI Taxonomy" id="2042704"/>
    <lineage>
        <taxon>Bacteria</taxon>
        <taxon>Pseudomonadati</taxon>
        <taxon>Pseudomonadota</taxon>
        <taxon>Gammaproteobacteria</taxon>
        <taxon>Oceanospirillales</taxon>
        <taxon>Halomonadaceae</taxon>
        <taxon>Vreelandella</taxon>
    </lineage>
</organism>
<evidence type="ECO:0000313" key="2">
    <source>
        <dbReference type="EMBL" id="PCF96605.1"/>
    </source>
</evidence>
<gene>
    <name evidence="2" type="ORF">CPA45_06210</name>
</gene>
<dbReference type="OrthoDB" id="3806873at2"/>
<dbReference type="AlphaFoldDB" id="A0A2A4HQU2"/>
<dbReference type="InterPro" id="IPR041726">
    <property type="entry name" value="ACAD10_11_N"/>
</dbReference>
<dbReference type="GO" id="GO:0016740">
    <property type="term" value="F:transferase activity"/>
    <property type="evidence" value="ECO:0007669"/>
    <property type="project" value="UniProtKB-KW"/>
</dbReference>
<dbReference type="EMBL" id="NWUX01000003">
    <property type="protein sequence ID" value="PCF96605.1"/>
    <property type="molecule type" value="Genomic_DNA"/>
</dbReference>
<dbReference type="RefSeq" id="WP_096650730.1">
    <property type="nucleotide sequence ID" value="NZ_NWUX01000003.1"/>
</dbReference>
<dbReference type="CDD" id="cd05154">
    <property type="entry name" value="ACAD10_11_N-like"/>
    <property type="match status" value="1"/>
</dbReference>
<dbReference type="InterPro" id="IPR002575">
    <property type="entry name" value="Aminoglycoside_PTrfase"/>
</dbReference>
<dbReference type="Pfam" id="PF01636">
    <property type="entry name" value="APH"/>
    <property type="match status" value="1"/>
</dbReference>
<evidence type="ECO:0000313" key="3">
    <source>
        <dbReference type="Proteomes" id="UP000218677"/>
    </source>
</evidence>
<dbReference type="SUPFAM" id="SSF56112">
    <property type="entry name" value="Protein kinase-like (PK-like)"/>
    <property type="match status" value="1"/>
</dbReference>
<dbReference type="InterPro" id="IPR052898">
    <property type="entry name" value="ACAD10-like"/>
</dbReference>
<proteinExistence type="predicted"/>
<protein>
    <submittedName>
        <fullName evidence="2">Phosphotransferase family protein</fullName>
    </submittedName>
</protein>
<keyword evidence="2" id="KW-0808">Transferase</keyword>
<dbReference type="Proteomes" id="UP000218677">
    <property type="component" value="Unassembled WGS sequence"/>
</dbReference>